<feature type="transmembrane region" description="Helical" evidence="10">
    <location>
        <begin position="269"/>
        <end position="289"/>
    </location>
</feature>
<accession>A0A542Y2H6</accession>
<dbReference type="Pfam" id="PF04039">
    <property type="entry name" value="MnhB"/>
    <property type="match status" value="1"/>
</dbReference>
<dbReference type="InterPro" id="IPR001750">
    <property type="entry name" value="ND/Mrp_TM"/>
</dbReference>
<feature type="transmembrane region" description="Helical" evidence="10">
    <location>
        <begin position="744"/>
        <end position="762"/>
    </location>
</feature>
<feature type="domain" description="NADH-Ubiquinone oxidoreductase (complex I) chain 5 N-terminal" evidence="12">
    <location>
        <begin position="66"/>
        <end position="111"/>
    </location>
</feature>
<dbReference type="OrthoDB" id="9811798at2"/>
<evidence type="ECO:0000259" key="15">
    <source>
        <dbReference type="Pfam" id="PF20501"/>
    </source>
</evidence>
<feature type="transmembrane region" description="Helical" evidence="10">
    <location>
        <begin position="841"/>
        <end position="860"/>
    </location>
</feature>
<dbReference type="InterPro" id="IPR025383">
    <property type="entry name" value="MrpA_C/MbhD"/>
</dbReference>
<keyword evidence="17" id="KW-1185">Reference proteome</keyword>
<keyword evidence="6 10" id="KW-1133">Transmembrane helix</keyword>
<feature type="transmembrane region" description="Helical" evidence="10">
    <location>
        <begin position="620"/>
        <end position="639"/>
    </location>
</feature>
<comment type="subcellular location">
    <subcellularLocation>
        <location evidence="1">Cell membrane</location>
        <topology evidence="1">Multi-pass membrane protein</topology>
    </subcellularLocation>
    <subcellularLocation>
        <location evidence="9">Membrane</location>
        <topology evidence="9">Multi-pass membrane protein</topology>
    </subcellularLocation>
</comment>
<keyword evidence="2" id="KW-0813">Transport</keyword>
<dbReference type="Pfam" id="PF00662">
    <property type="entry name" value="Proton_antipo_N"/>
    <property type="match status" value="1"/>
</dbReference>
<evidence type="ECO:0000256" key="7">
    <source>
        <dbReference type="ARBA" id="ARBA00023065"/>
    </source>
</evidence>
<keyword evidence="4" id="KW-1003">Cell membrane</keyword>
<organism evidence="16 17">
    <name type="scientific">Leucobacter komagatae</name>
    <dbReference type="NCBI Taxonomy" id="55969"/>
    <lineage>
        <taxon>Bacteria</taxon>
        <taxon>Bacillati</taxon>
        <taxon>Actinomycetota</taxon>
        <taxon>Actinomycetes</taxon>
        <taxon>Micrococcales</taxon>
        <taxon>Microbacteriaceae</taxon>
        <taxon>Leucobacter</taxon>
    </lineage>
</organism>
<evidence type="ECO:0000256" key="6">
    <source>
        <dbReference type="ARBA" id="ARBA00022989"/>
    </source>
</evidence>
<dbReference type="EMBL" id="VFON01000001">
    <property type="protein sequence ID" value="TQL42233.1"/>
    <property type="molecule type" value="Genomic_DNA"/>
</dbReference>
<dbReference type="GO" id="GO:0015297">
    <property type="term" value="F:antiporter activity"/>
    <property type="evidence" value="ECO:0007669"/>
    <property type="project" value="UniProtKB-KW"/>
</dbReference>
<reference evidence="16 17" key="1">
    <citation type="submission" date="2019-06" db="EMBL/GenBank/DDBJ databases">
        <title>Sequencing the genomes of 1000 actinobacteria strains.</title>
        <authorList>
            <person name="Klenk H.-P."/>
        </authorList>
    </citation>
    <scope>NUCLEOTIDE SEQUENCE [LARGE SCALE GENOMIC DNA]</scope>
    <source>
        <strain evidence="16 17">DSM 8803</strain>
    </source>
</reference>
<dbReference type="GO" id="GO:0005886">
    <property type="term" value="C:plasma membrane"/>
    <property type="evidence" value="ECO:0007669"/>
    <property type="project" value="UniProtKB-SubCell"/>
</dbReference>
<feature type="transmembrane region" description="Helical" evidence="10">
    <location>
        <begin position="915"/>
        <end position="936"/>
    </location>
</feature>
<feature type="transmembrane region" description="Helical" evidence="10">
    <location>
        <begin position="562"/>
        <end position="582"/>
    </location>
</feature>
<feature type="transmembrane region" description="Helical" evidence="10">
    <location>
        <begin position="29"/>
        <end position="52"/>
    </location>
</feature>
<sequence>MGAMMGTILFLALVSLISHPLAKRFGRRVFLVLAGLMAVALVVFVSLAASVFGGETLVEHVEWIPQLDVGLTLRLDPLSMLFSLLVLGAGSLVLLYCAHYFDDGEVGIPRFAGVFMGFATSMLGLVVADNVYLLFIFWEATTIFSFLLIGHVLRLRTANSAALQALMITTLGGLAMLVGFVLLVQAGGTPLLSEIIADPPEGTLVTVAVYLVLLGAISKSAIFPLHFWLPGAMAAPTPVSAYLHAAAMVKAGVYLIARMSEPFADVPGYRWTLVILGGITMLIGGFRALRQFDIKLIVAQGTVSQLGLLVMVIGVGDARATFAGLVLLFAHAVAKAPLFLSVGIVDYSTGVRDLRRLSGLGRRMPVLAIVSIVAAASMAGIPPFFGFVAKESAFAELLEVGHEHPAAYVALAVAVVGSILTVAYMIRFVWGAFASKPGVADTPIEHPAAAGIVFAPAMFAAFAVVYGLASPLLDPLFRQAVPASPLGDPEHLSLWHGFTLPLALSAGILVLGVLVFFPARKLAVTLPPPSERFSGSHAYWVATHALDTIAIKFTSLTQRGSLPFYLAVILSVLVLALGGTVLSVQQWPDEISMISSPVDIPIAIVMIVAALFAMRARTRFQGGLLVGVTGYGMATIFALHGAPDLALTQLLVETVTLIAFVLVIRRLPAHMAERPRRVTRGFRLALGLGVGLVLGAVAVVSLGARIADPISLAMPQLAVEGGHGYNVVNVMLVDIRAWDTMGELSVILAAATGVASLVFLNTRDDQSPHLSRREARNATRAHLLRVADPEDPASRMNWLLAGSYLRPERRSIILEVVVRLVFHGLLILSVFLLLSGHNAPGGGFAAGLVAGLALVARYLAGGRHELRATVALDAGRILGIGLALAVTMAIIPLFFGQPALSSSWVDVDLGPFGSLPLVTSTLFDIGVYLVVFGLVLDVLRSLGSEIDEHEEEDHAEFQEEVAK</sequence>
<evidence type="ECO:0000256" key="8">
    <source>
        <dbReference type="ARBA" id="ARBA00023136"/>
    </source>
</evidence>
<feature type="transmembrane region" description="Helical" evidence="10">
    <location>
        <begin position="132"/>
        <end position="153"/>
    </location>
</feature>
<feature type="domain" description="Na+/H+ antiporter MnhB subunit-related protein" evidence="13">
    <location>
        <begin position="813"/>
        <end position="936"/>
    </location>
</feature>
<dbReference type="GO" id="GO:0006811">
    <property type="term" value="P:monoatomic ion transport"/>
    <property type="evidence" value="ECO:0007669"/>
    <property type="project" value="UniProtKB-KW"/>
</dbReference>
<dbReference type="InterPro" id="IPR046806">
    <property type="entry name" value="MrpA_C/MbhE"/>
</dbReference>
<dbReference type="NCBIfam" id="NF009284">
    <property type="entry name" value="PRK12644.1"/>
    <property type="match status" value="1"/>
</dbReference>
<dbReference type="AlphaFoldDB" id="A0A542Y2H6"/>
<keyword evidence="7" id="KW-0406">Ion transport</keyword>
<name>A0A542Y2H6_9MICO</name>
<protein>
    <submittedName>
        <fullName evidence="16">Multisubunit sodium/proton antiporter MrpA subunit /multisubunit sodium/proton antiporter MrpB subunit</fullName>
    </submittedName>
</protein>
<evidence type="ECO:0000259" key="13">
    <source>
        <dbReference type="Pfam" id="PF04039"/>
    </source>
</evidence>
<gene>
    <name evidence="16" type="ORF">FB468_0219</name>
</gene>
<feature type="domain" description="MrpA C-terminal/MbhE" evidence="15">
    <location>
        <begin position="679"/>
        <end position="758"/>
    </location>
</feature>
<feature type="transmembrane region" description="Helical" evidence="10">
    <location>
        <begin position="872"/>
        <end position="895"/>
    </location>
</feature>
<evidence type="ECO:0000256" key="1">
    <source>
        <dbReference type="ARBA" id="ARBA00004651"/>
    </source>
</evidence>
<dbReference type="PANTHER" id="PTHR43373">
    <property type="entry name" value="NA(+)/H(+) ANTIPORTER SUBUNIT"/>
    <property type="match status" value="1"/>
</dbReference>
<evidence type="ECO:0000259" key="12">
    <source>
        <dbReference type="Pfam" id="PF00662"/>
    </source>
</evidence>
<feature type="transmembrane region" description="Helical" evidence="10">
    <location>
        <begin position="645"/>
        <end position="664"/>
    </location>
</feature>
<evidence type="ECO:0000259" key="14">
    <source>
        <dbReference type="Pfam" id="PF13244"/>
    </source>
</evidence>
<feature type="transmembrane region" description="Helical" evidence="10">
    <location>
        <begin position="405"/>
        <end position="426"/>
    </location>
</feature>
<dbReference type="InterPro" id="IPR050616">
    <property type="entry name" value="CPA3_Na-H_Antiporter_A"/>
</dbReference>
<feature type="transmembrane region" description="Helical" evidence="10">
    <location>
        <begin position="594"/>
        <end position="613"/>
    </location>
</feature>
<feature type="transmembrane region" description="Helical" evidence="10">
    <location>
        <begin position="684"/>
        <end position="707"/>
    </location>
</feature>
<dbReference type="STRING" id="55969.SD72_09140"/>
<evidence type="ECO:0000256" key="10">
    <source>
        <dbReference type="SAM" id="Phobius"/>
    </source>
</evidence>
<dbReference type="PRINTS" id="PR01434">
    <property type="entry name" value="NADHDHGNASE5"/>
</dbReference>
<feature type="transmembrane region" description="Helical" evidence="10">
    <location>
        <begin position="494"/>
        <end position="517"/>
    </location>
</feature>
<dbReference type="InterPro" id="IPR007182">
    <property type="entry name" value="MnhB"/>
</dbReference>
<feature type="transmembrane region" description="Helical" evidence="10">
    <location>
        <begin position="207"/>
        <end position="229"/>
    </location>
</feature>
<feature type="transmembrane region" description="Helical" evidence="10">
    <location>
        <begin position="296"/>
        <end position="316"/>
    </location>
</feature>
<feature type="domain" description="MrpA C-terminal/MbhD" evidence="14">
    <location>
        <begin position="604"/>
        <end position="668"/>
    </location>
</feature>
<keyword evidence="3" id="KW-0050">Antiport</keyword>
<feature type="domain" description="NADH:quinone oxidoreductase/Mrp antiporter transmembrane" evidence="11">
    <location>
        <begin position="128"/>
        <end position="403"/>
    </location>
</feature>
<proteinExistence type="predicted"/>
<dbReference type="Proteomes" id="UP000319094">
    <property type="component" value="Unassembled WGS sequence"/>
</dbReference>
<dbReference type="Pfam" id="PF13244">
    <property type="entry name" value="MbhD"/>
    <property type="match status" value="1"/>
</dbReference>
<evidence type="ECO:0000256" key="2">
    <source>
        <dbReference type="ARBA" id="ARBA00022448"/>
    </source>
</evidence>
<feature type="transmembrane region" description="Helical" evidence="10">
    <location>
        <begin position="165"/>
        <end position="187"/>
    </location>
</feature>
<feature type="transmembrane region" description="Helical" evidence="10">
    <location>
        <begin position="80"/>
        <end position="101"/>
    </location>
</feature>
<evidence type="ECO:0000313" key="17">
    <source>
        <dbReference type="Proteomes" id="UP000319094"/>
    </source>
</evidence>
<evidence type="ECO:0000256" key="4">
    <source>
        <dbReference type="ARBA" id="ARBA00022475"/>
    </source>
</evidence>
<evidence type="ECO:0000313" key="16">
    <source>
        <dbReference type="EMBL" id="TQL42233.1"/>
    </source>
</evidence>
<feature type="transmembrane region" description="Helical" evidence="10">
    <location>
        <begin position="447"/>
        <end position="469"/>
    </location>
</feature>
<dbReference type="PANTHER" id="PTHR43373:SF1">
    <property type="entry name" value="NA(+)_H(+) ANTIPORTER SUBUNIT A"/>
    <property type="match status" value="1"/>
</dbReference>
<evidence type="ECO:0000256" key="5">
    <source>
        <dbReference type="ARBA" id="ARBA00022692"/>
    </source>
</evidence>
<evidence type="ECO:0000256" key="9">
    <source>
        <dbReference type="RuleBase" id="RU000320"/>
    </source>
</evidence>
<keyword evidence="8 10" id="KW-0472">Membrane</keyword>
<dbReference type="InterPro" id="IPR001516">
    <property type="entry name" value="Proton_antipo_N"/>
</dbReference>
<evidence type="ECO:0000256" key="3">
    <source>
        <dbReference type="ARBA" id="ARBA00022449"/>
    </source>
</evidence>
<dbReference type="Pfam" id="PF00361">
    <property type="entry name" value="Proton_antipo_M"/>
    <property type="match status" value="1"/>
</dbReference>
<feature type="transmembrane region" description="Helical" evidence="10">
    <location>
        <begin position="816"/>
        <end position="835"/>
    </location>
</feature>
<dbReference type="Pfam" id="PF20501">
    <property type="entry name" value="MbhE"/>
    <property type="match status" value="1"/>
</dbReference>
<feature type="transmembrane region" description="Helical" evidence="10">
    <location>
        <begin position="108"/>
        <end position="126"/>
    </location>
</feature>
<comment type="caution">
    <text evidence="16">The sequence shown here is derived from an EMBL/GenBank/DDBJ whole genome shotgun (WGS) entry which is preliminary data.</text>
</comment>
<feature type="transmembrane region" description="Helical" evidence="10">
    <location>
        <begin position="322"/>
        <end position="345"/>
    </location>
</feature>
<feature type="transmembrane region" description="Helical" evidence="10">
    <location>
        <begin position="6"/>
        <end position="22"/>
    </location>
</feature>
<evidence type="ECO:0000259" key="11">
    <source>
        <dbReference type="Pfam" id="PF00361"/>
    </source>
</evidence>
<feature type="transmembrane region" description="Helical" evidence="10">
    <location>
        <begin position="366"/>
        <end position="385"/>
    </location>
</feature>
<keyword evidence="5 9" id="KW-0812">Transmembrane</keyword>